<dbReference type="PANTHER" id="PTHR32468">
    <property type="entry name" value="CATION/H + ANTIPORTER"/>
    <property type="match status" value="1"/>
</dbReference>
<feature type="domain" description="Cation/H+ exchanger transmembrane" evidence="13">
    <location>
        <begin position="65"/>
        <end position="442"/>
    </location>
</feature>
<dbReference type="EMBL" id="JAYWIO010000008">
    <property type="protein sequence ID" value="KAK7246612.1"/>
    <property type="molecule type" value="Genomic_DNA"/>
</dbReference>
<feature type="transmembrane region" description="Helical" evidence="12">
    <location>
        <begin position="393"/>
        <end position="412"/>
    </location>
</feature>
<feature type="transmembrane region" description="Helical" evidence="12">
    <location>
        <begin position="211"/>
        <end position="233"/>
    </location>
</feature>
<comment type="similarity">
    <text evidence="10">Belongs to the monovalent cation:proton antiporter 2 (CPA2) transporter (TC 2.A.37) family. CHX (TC 2.A.37.4) subfamily.</text>
</comment>
<dbReference type="Gene3D" id="1.20.1530.20">
    <property type="match status" value="1"/>
</dbReference>
<dbReference type="GO" id="GO:0012505">
    <property type="term" value="C:endomembrane system"/>
    <property type="evidence" value="ECO:0007669"/>
    <property type="project" value="TreeGrafter"/>
</dbReference>
<evidence type="ECO:0000256" key="4">
    <source>
        <dbReference type="ARBA" id="ARBA00022538"/>
    </source>
</evidence>
<accession>A0AAN9E7C6</accession>
<evidence type="ECO:0000256" key="7">
    <source>
        <dbReference type="ARBA" id="ARBA00022989"/>
    </source>
</evidence>
<comment type="subcellular location">
    <subcellularLocation>
        <location evidence="1">Membrane</location>
        <topology evidence="1">Multi-pass membrane protein</topology>
    </subcellularLocation>
</comment>
<feature type="domain" description="Cation/H(+) antiporter C-terminal" evidence="15">
    <location>
        <begin position="642"/>
        <end position="803"/>
    </location>
</feature>
<dbReference type="InterPro" id="IPR038770">
    <property type="entry name" value="Na+/solute_symporter_sf"/>
</dbReference>
<keyword evidence="9 12" id="KW-0472">Membrane</keyword>
<evidence type="ECO:0000256" key="12">
    <source>
        <dbReference type="SAM" id="Phobius"/>
    </source>
</evidence>
<dbReference type="GO" id="GO:0006813">
    <property type="term" value="P:potassium ion transport"/>
    <property type="evidence" value="ECO:0007669"/>
    <property type="project" value="UniProtKB-KW"/>
</dbReference>
<dbReference type="Pfam" id="PF00999">
    <property type="entry name" value="Na_H_Exchanger"/>
    <property type="match status" value="1"/>
</dbReference>
<reference evidence="16 17" key="1">
    <citation type="submission" date="2024-01" db="EMBL/GenBank/DDBJ databases">
        <title>The genomes of 5 underutilized Papilionoideae crops provide insights into root nodulation and disease resistanc.</title>
        <authorList>
            <person name="Yuan L."/>
        </authorList>
    </citation>
    <scope>NUCLEOTIDE SEQUENCE [LARGE SCALE GENOMIC DNA]</scope>
    <source>
        <strain evidence="16">ZHUSHIDOU_FW_LH</strain>
        <tissue evidence="16">Leaf</tissue>
    </source>
</reference>
<proteinExistence type="inferred from homology"/>
<dbReference type="InterPro" id="IPR006153">
    <property type="entry name" value="Cation/H_exchanger_TM"/>
</dbReference>
<evidence type="ECO:0000256" key="1">
    <source>
        <dbReference type="ARBA" id="ARBA00004141"/>
    </source>
</evidence>
<feature type="transmembrane region" description="Helical" evidence="12">
    <location>
        <begin position="424"/>
        <end position="446"/>
    </location>
</feature>
<evidence type="ECO:0000256" key="3">
    <source>
        <dbReference type="ARBA" id="ARBA00022449"/>
    </source>
</evidence>
<keyword evidence="2" id="KW-0813">Transport</keyword>
<keyword evidence="7 12" id="KW-1133">Transmembrane helix</keyword>
<feature type="transmembrane region" description="Helical" evidence="12">
    <location>
        <begin position="143"/>
        <end position="165"/>
    </location>
</feature>
<feature type="transmembrane region" description="Helical" evidence="12">
    <location>
        <begin position="177"/>
        <end position="199"/>
    </location>
</feature>
<evidence type="ECO:0000313" key="16">
    <source>
        <dbReference type="EMBL" id="KAK7246612.1"/>
    </source>
</evidence>
<evidence type="ECO:0000256" key="11">
    <source>
        <dbReference type="SAM" id="MobiDB-lite"/>
    </source>
</evidence>
<keyword evidence="5 12" id="KW-0812">Transmembrane</keyword>
<evidence type="ECO:0000256" key="9">
    <source>
        <dbReference type="ARBA" id="ARBA00023136"/>
    </source>
</evidence>
<feature type="transmembrane region" description="Helical" evidence="12">
    <location>
        <begin position="49"/>
        <end position="70"/>
    </location>
</feature>
<evidence type="ECO:0000313" key="17">
    <source>
        <dbReference type="Proteomes" id="UP001372338"/>
    </source>
</evidence>
<dbReference type="InterPro" id="IPR057291">
    <property type="entry name" value="CHX17_2nd"/>
</dbReference>
<dbReference type="InterPro" id="IPR057290">
    <property type="entry name" value="CHX17_C"/>
</dbReference>
<dbReference type="Proteomes" id="UP001372338">
    <property type="component" value="Unassembled WGS sequence"/>
</dbReference>
<name>A0AAN9E7C6_CROPI</name>
<evidence type="ECO:0000256" key="6">
    <source>
        <dbReference type="ARBA" id="ARBA00022958"/>
    </source>
</evidence>
<evidence type="ECO:0000256" key="5">
    <source>
        <dbReference type="ARBA" id="ARBA00022692"/>
    </source>
</evidence>
<keyword evidence="3" id="KW-0050">Antiport</keyword>
<evidence type="ECO:0000259" key="13">
    <source>
        <dbReference type="Pfam" id="PF00999"/>
    </source>
</evidence>
<dbReference type="FunFam" id="1.20.1530.20:FF:000003">
    <property type="entry name" value="Cation/H(+) antiporter 15"/>
    <property type="match status" value="1"/>
</dbReference>
<keyword evidence="4" id="KW-0633">Potassium transport</keyword>
<feature type="transmembrane region" description="Helical" evidence="12">
    <location>
        <begin position="284"/>
        <end position="312"/>
    </location>
</feature>
<feature type="transmembrane region" description="Helical" evidence="12">
    <location>
        <begin position="332"/>
        <end position="349"/>
    </location>
</feature>
<gene>
    <name evidence="16" type="ORF">RIF29_41482</name>
</gene>
<feature type="transmembrane region" description="Helical" evidence="12">
    <location>
        <begin position="110"/>
        <end position="131"/>
    </location>
</feature>
<dbReference type="InterPro" id="IPR050794">
    <property type="entry name" value="CPA2_transporter"/>
</dbReference>
<dbReference type="GO" id="GO:0006885">
    <property type="term" value="P:regulation of pH"/>
    <property type="evidence" value="ECO:0007669"/>
    <property type="project" value="TreeGrafter"/>
</dbReference>
<keyword evidence="6" id="KW-0630">Potassium</keyword>
<protein>
    <submittedName>
        <fullName evidence="16">Uncharacterized protein</fullName>
    </submittedName>
</protein>
<evidence type="ECO:0000256" key="10">
    <source>
        <dbReference type="ARBA" id="ARBA00038341"/>
    </source>
</evidence>
<feature type="region of interest" description="Disordered" evidence="11">
    <location>
        <begin position="832"/>
        <end position="851"/>
    </location>
</feature>
<dbReference type="GO" id="GO:0016020">
    <property type="term" value="C:membrane"/>
    <property type="evidence" value="ECO:0007669"/>
    <property type="project" value="UniProtKB-SubCell"/>
</dbReference>
<organism evidence="16 17">
    <name type="scientific">Crotalaria pallida</name>
    <name type="common">Smooth rattlebox</name>
    <name type="synonym">Crotalaria striata</name>
    <dbReference type="NCBI Taxonomy" id="3830"/>
    <lineage>
        <taxon>Eukaryota</taxon>
        <taxon>Viridiplantae</taxon>
        <taxon>Streptophyta</taxon>
        <taxon>Embryophyta</taxon>
        <taxon>Tracheophyta</taxon>
        <taxon>Spermatophyta</taxon>
        <taxon>Magnoliopsida</taxon>
        <taxon>eudicotyledons</taxon>
        <taxon>Gunneridae</taxon>
        <taxon>Pentapetalae</taxon>
        <taxon>rosids</taxon>
        <taxon>fabids</taxon>
        <taxon>Fabales</taxon>
        <taxon>Fabaceae</taxon>
        <taxon>Papilionoideae</taxon>
        <taxon>50 kb inversion clade</taxon>
        <taxon>genistoids sensu lato</taxon>
        <taxon>core genistoids</taxon>
        <taxon>Crotalarieae</taxon>
        <taxon>Crotalaria</taxon>
    </lineage>
</organism>
<evidence type="ECO:0000256" key="8">
    <source>
        <dbReference type="ARBA" id="ARBA00023065"/>
    </source>
</evidence>
<keyword evidence="17" id="KW-1185">Reference proteome</keyword>
<sequence>MGDNSSMSVPFNNYPDAHNLSDTSVICYTPTLTTTKGIWQGDNPLEYSLPLFILQLTLVVLSTRLFVFILKPLHQPRVIAEILGGLFLGPSVLGRISAFANYVFPLKSVMVIETMASIGLIYFLFLVGLEMDVAVVKRTGKKAVSLAIAGMVFPFIISVFFSFFLDEKYLLRIGRTSLVLYIGVSLSVTAFPVLARILAELKIINTELGKLALSTALINDICAWIFLAIAIALSDENSAKTWSSVYVLLSSAVFAAVCILVVRPSIAYMISKTPEGQQFTELQICIILTGVMISAFITDVIGTHSIFGAFVYGLVIPNGPLGASIIEKLEDFVSGLLLPLFFAISGLKTDITLIRGAKRWFGTLMIVPLACVGKVIGTLLIAMLFQIPNREGIILGLLMNTKGLIEMIVLNVGREQKVLGDEIFSIMVIVTLVMTALISPIVTIIYKPRKRLIPYKKRTMQNSRLDAELRVLVCVHVPRNVPTIINLLEATHPNKKSPICAYVLHLVELTGRASAMLIVHSNRKSDRPALNKTQAQTDHIINAFQNFEDQIGYVSVQPLTAVSSYSTMHEDICNLAEEKRVSIIIIPFHKQQTVDGEMQETNPAYRIVNHNLIQSSPCSVGILVDRGLNGSNRLTASLASHEVSVLYFGGPDDREALSYGWRMSRHPRVRLTVLHFVPGKDVKIETTTKGKEQDVNEDDNENEKRLNDEYINEFKLTAANDDSVEYIEKVVNNGEETVAAIRSMNSVNDLFIVGRGQGSLATALTEGLTDWSECPELGAIGDLLASSDFDTSASVLVMHQYVGQGPEGEDIFASDKPWRTCEYNPTVPSHMPMASRYGTTPTPKALSHNPF</sequence>
<dbReference type="PANTHER" id="PTHR32468:SF104">
    <property type="entry name" value="CATION_H+ EXCHANGER 3"/>
    <property type="match status" value="1"/>
</dbReference>
<comment type="caution">
    <text evidence="16">The sequence shown here is derived from an EMBL/GenBank/DDBJ whole genome shotgun (WGS) entry which is preliminary data.</text>
</comment>
<feature type="transmembrane region" description="Helical" evidence="12">
    <location>
        <begin position="361"/>
        <end position="387"/>
    </location>
</feature>
<evidence type="ECO:0000259" key="15">
    <source>
        <dbReference type="Pfam" id="PF23259"/>
    </source>
</evidence>
<feature type="transmembrane region" description="Helical" evidence="12">
    <location>
        <begin position="82"/>
        <end position="104"/>
    </location>
</feature>
<evidence type="ECO:0000256" key="2">
    <source>
        <dbReference type="ARBA" id="ARBA00022448"/>
    </source>
</evidence>
<dbReference type="GO" id="GO:1902600">
    <property type="term" value="P:proton transmembrane transport"/>
    <property type="evidence" value="ECO:0007669"/>
    <property type="project" value="InterPro"/>
</dbReference>
<feature type="transmembrane region" description="Helical" evidence="12">
    <location>
        <begin position="245"/>
        <end position="263"/>
    </location>
</feature>
<dbReference type="Pfam" id="PF23256">
    <property type="entry name" value="CHX17_2nd"/>
    <property type="match status" value="1"/>
</dbReference>
<feature type="domain" description="Cation/H(+) antiporter central" evidence="14">
    <location>
        <begin position="500"/>
        <end position="636"/>
    </location>
</feature>
<dbReference type="AlphaFoldDB" id="A0AAN9E7C6"/>
<dbReference type="Pfam" id="PF23259">
    <property type="entry name" value="CHX17_C"/>
    <property type="match status" value="1"/>
</dbReference>
<dbReference type="GO" id="GO:0015297">
    <property type="term" value="F:antiporter activity"/>
    <property type="evidence" value="ECO:0007669"/>
    <property type="project" value="UniProtKB-KW"/>
</dbReference>
<keyword evidence="8" id="KW-0406">Ion transport</keyword>
<evidence type="ECO:0000259" key="14">
    <source>
        <dbReference type="Pfam" id="PF23256"/>
    </source>
</evidence>